<dbReference type="EMBL" id="AZHF01000006">
    <property type="protein sequence ID" value="OAA74749.1"/>
    <property type="molecule type" value="Genomic_DNA"/>
</dbReference>
<dbReference type="Pfam" id="PF04082">
    <property type="entry name" value="Fungal_trans"/>
    <property type="match status" value="1"/>
</dbReference>
<dbReference type="Pfam" id="PF00172">
    <property type="entry name" value="Zn_clus"/>
    <property type="match status" value="1"/>
</dbReference>
<sequence length="1014" mass="113630">MKEHIRLEDLQETIVDAVVLTRELGIEYLWVDALCIVQDSKEDWEQESTKMASLYANAIITIASVSTESAAVPFLRHENSAEAAKHQRRVLTHTVHTDNGPAVIKARLVEQSGIHWRWQNDSDERSPKEPWAKRGWTLQEQVLSSRLLMLSSTEMQWVCKQAETCECLSTLNRRRQFGRIPLAQLADTGETFHFWHKLVENYSNRSLSQCSDRLPAISGIAEVVQQKTNSRYIAGLWEDNIDLDLLWHKTGDLDTAEGSDPQAPSFSWASVDGEVDYYCFRNGKEPYRKSTTVLSIEACPSVQAPLGRVTGGRLTLRGPLAPGRIVRYSEGGWAAIDLGNRRFEFIPDSHLGCITTANGDQVEGVACRRHRYGQAGVEPLATPGRHVRTVRVLSPGMRCWVLRLGEFAPRHQKSADWGAELMVLGIANGSTDPSQSSTVDENGFEKLHLGVTDDEGTTQRIPGSIEAVGGRVIRKRKRNCLSCLRCHRLKVKCDKELPCGRCKSSGNGRECYYSYNKGRNEGKFPCPTAPTGTNEDESTLLAPWQVQHKVRGSSHWRDLMAKIMSLGGKDTQPLVKALQSIATNACLANFTLPGNFPFGTPGTAKYYPRDAVVRLVESERHNIQDFVDMYFTMFDCVNPIVDESIFSAELDLYWKEPYTTNVCWMAQFLMVIGLGRFGMDEENPALAIEFMTAAEACLMQTTFMFRPNLLTLKTLCLAFVAKQVCNATCWASDSAWSSMGLLIRTAHIYGLPEDRIDVDDGATKAEKEARRKLWLTILYLDVKGAIATGMTPLTKADELGSYFAQMPEWGSSNPLQSVLHQALPTVFTVVGHLNSKKEHISFPDVLQYNARLRELMGYAARVCQNPIQKMTMDIFLRRCLMVLQRPYALHADGPSLFAESYWSSLECALALLMHYRDLWCNDLGLRLHLVGRAFVLDFFSATLTTYVHLLRPDAPLTSASTTSGAAIPPRQIILDTLRSCVEIWESERESSVCYKTGYDLLQGILDLLPTSMDS</sequence>
<dbReference type="PANTHER" id="PTHR33112:SF16">
    <property type="entry name" value="HETEROKARYON INCOMPATIBILITY DOMAIN-CONTAINING PROTEIN"/>
    <property type="match status" value="1"/>
</dbReference>
<gene>
    <name evidence="4" type="ORF">LEL_08330</name>
</gene>
<dbReference type="GO" id="GO:0008270">
    <property type="term" value="F:zinc ion binding"/>
    <property type="evidence" value="ECO:0007669"/>
    <property type="project" value="InterPro"/>
</dbReference>
<dbReference type="GO" id="GO:0006351">
    <property type="term" value="P:DNA-templated transcription"/>
    <property type="evidence" value="ECO:0007669"/>
    <property type="project" value="InterPro"/>
</dbReference>
<dbReference type="STRING" id="1081108.A0A162N332"/>
<dbReference type="Gene3D" id="4.10.240.10">
    <property type="entry name" value="Zn(2)-C6 fungal-type DNA-binding domain"/>
    <property type="match status" value="1"/>
</dbReference>
<evidence type="ECO:0000313" key="4">
    <source>
        <dbReference type="EMBL" id="OAA74749.1"/>
    </source>
</evidence>
<dbReference type="InterPro" id="IPR010730">
    <property type="entry name" value="HET"/>
</dbReference>
<dbReference type="InterPro" id="IPR007219">
    <property type="entry name" value="XnlR_reg_dom"/>
</dbReference>
<name>A0A162N332_CORDF</name>
<keyword evidence="2" id="KW-0539">Nucleus</keyword>
<feature type="domain" description="Zn(2)-C6 fungal-type" evidence="3">
    <location>
        <begin position="482"/>
        <end position="513"/>
    </location>
</feature>
<dbReference type="InterPro" id="IPR036864">
    <property type="entry name" value="Zn2-C6_fun-type_DNA-bd_sf"/>
</dbReference>
<dbReference type="AlphaFoldDB" id="A0A162N332"/>
<dbReference type="PROSITE" id="PS50048">
    <property type="entry name" value="ZN2_CY6_FUNGAL_2"/>
    <property type="match status" value="1"/>
</dbReference>
<proteinExistence type="predicted"/>
<dbReference type="PANTHER" id="PTHR33112">
    <property type="entry name" value="DOMAIN PROTEIN, PUTATIVE-RELATED"/>
    <property type="match status" value="1"/>
</dbReference>
<reference evidence="4 5" key="1">
    <citation type="journal article" date="2016" name="Genome Biol. Evol.">
        <title>Divergent and convergent evolution of fungal pathogenicity.</title>
        <authorList>
            <person name="Shang Y."/>
            <person name="Xiao G."/>
            <person name="Zheng P."/>
            <person name="Cen K."/>
            <person name="Zhan S."/>
            <person name="Wang C."/>
        </authorList>
    </citation>
    <scope>NUCLEOTIDE SEQUENCE [LARGE SCALE GENOMIC DNA]</scope>
    <source>
        <strain evidence="4 5">RCEF 1005</strain>
    </source>
</reference>
<dbReference type="InterPro" id="IPR001138">
    <property type="entry name" value="Zn2Cys6_DnaBD"/>
</dbReference>
<dbReference type="Pfam" id="PF06985">
    <property type="entry name" value="HET"/>
    <property type="match status" value="1"/>
</dbReference>
<keyword evidence="1" id="KW-0479">Metal-binding</keyword>
<accession>A0A162N332</accession>
<evidence type="ECO:0000256" key="2">
    <source>
        <dbReference type="ARBA" id="ARBA00023242"/>
    </source>
</evidence>
<evidence type="ECO:0000259" key="3">
    <source>
        <dbReference type="PROSITE" id="PS50048"/>
    </source>
</evidence>
<dbReference type="SUPFAM" id="SSF57701">
    <property type="entry name" value="Zn2/Cys6 DNA-binding domain"/>
    <property type="match status" value="1"/>
</dbReference>
<evidence type="ECO:0000256" key="1">
    <source>
        <dbReference type="ARBA" id="ARBA00022723"/>
    </source>
</evidence>
<protein>
    <submittedName>
        <fullName evidence="4">Heterokaryon incompatibility</fullName>
    </submittedName>
</protein>
<comment type="caution">
    <text evidence="4">The sequence shown here is derived from an EMBL/GenBank/DDBJ whole genome shotgun (WGS) entry which is preliminary data.</text>
</comment>
<dbReference type="CDD" id="cd12148">
    <property type="entry name" value="fungal_TF_MHR"/>
    <property type="match status" value="1"/>
</dbReference>
<dbReference type="PROSITE" id="PS00463">
    <property type="entry name" value="ZN2_CY6_FUNGAL_1"/>
    <property type="match status" value="1"/>
</dbReference>
<evidence type="ECO:0000313" key="5">
    <source>
        <dbReference type="Proteomes" id="UP000076881"/>
    </source>
</evidence>
<dbReference type="OrthoDB" id="4236860at2759"/>
<dbReference type="SMART" id="SM00066">
    <property type="entry name" value="GAL4"/>
    <property type="match status" value="1"/>
</dbReference>
<organism evidence="4 5">
    <name type="scientific">Akanthomyces lecanii RCEF 1005</name>
    <dbReference type="NCBI Taxonomy" id="1081108"/>
    <lineage>
        <taxon>Eukaryota</taxon>
        <taxon>Fungi</taxon>
        <taxon>Dikarya</taxon>
        <taxon>Ascomycota</taxon>
        <taxon>Pezizomycotina</taxon>
        <taxon>Sordariomycetes</taxon>
        <taxon>Hypocreomycetidae</taxon>
        <taxon>Hypocreales</taxon>
        <taxon>Cordycipitaceae</taxon>
        <taxon>Akanthomyces</taxon>
        <taxon>Cordyceps confragosa</taxon>
    </lineage>
</organism>
<dbReference type="GO" id="GO:0000981">
    <property type="term" value="F:DNA-binding transcription factor activity, RNA polymerase II-specific"/>
    <property type="evidence" value="ECO:0007669"/>
    <property type="project" value="InterPro"/>
</dbReference>
<dbReference type="Proteomes" id="UP000076881">
    <property type="component" value="Unassembled WGS sequence"/>
</dbReference>
<keyword evidence="5" id="KW-1185">Reference proteome</keyword>
<dbReference type="CDD" id="cd00067">
    <property type="entry name" value="GAL4"/>
    <property type="match status" value="1"/>
</dbReference>
<dbReference type="GO" id="GO:0003677">
    <property type="term" value="F:DNA binding"/>
    <property type="evidence" value="ECO:0007669"/>
    <property type="project" value="InterPro"/>
</dbReference>